<dbReference type="RefSeq" id="XP_005779992.1">
    <property type="nucleotide sequence ID" value="XM_005779935.1"/>
</dbReference>
<accession>A0A0D3JVM8</accession>
<keyword evidence="9" id="KW-0746">Sphingolipid metabolism</keyword>
<proteinExistence type="predicted"/>
<evidence type="ECO:0000256" key="3">
    <source>
        <dbReference type="ARBA" id="ARBA00004991"/>
    </source>
</evidence>
<evidence type="ECO:0000313" key="15">
    <source>
        <dbReference type="EnsemblProtists" id="EOD27563"/>
    </source>
</evidence>
<dbReference type="GO" id="GO:0008168">
    <property type="term" value="F:methyltransferase activity"/>
    <property type="evidence" value="ECO:0007669"/>
    <property type="project" value="UniProtKB-KW"/>
</dbReference>
<dbReference type="PANTHER" id="PTHR45197:SF1">
    <property type="entry name" value="SPHINGOLIPID C9-METHYLTRANSFERASE A-RELATED"/>
    <property type="match status" value="1"/>
</dbReference>
<organism evidence="15 16">
    <name type="scientific">Emiliania huxleyi (strain CCMP1516)</name>
    <dbReference type="NCBI Taxonomy" id="280463"/>
    <lineage>
        <taxon>Eukaryota</taxon>
        <taxon>Haptista</taxon>
        <taxon>Haptophyta</taxon>
        <taxon>Prymnesiophyceae</taxon>
        <taxon>Isochrysidales</taxon>
        <taxon>Noelaerhabdaceae</taxon>
        <taxon>Emiliania</taxon>
    </lineage>
</organism>
<evidence type="ECO:0000256" key="7">
    <source>
        <dbReference type="ARBA" id="ARBA00022691"/>
    </source>
</evidence>
<comment type="pathway">
    <text evidence="2">Lipid metabolism; sphingolipid metabolism.</text>
</comment>
<evidence type="ECO:0000256" key="4">
    <source>
        <dbReference type="ARBA" id="ARBA00022516"/>
    </source>
</evidence>
<dbReference type="KEGG" id="ehx:EMIHUDRAFT_468817"/>
<evidence type="ECO:0000256" key="1">
    <source>
        <dbReference type="ARBA" id="ARBA00004141"/>
    </source>
</evidence>
<keyword evidence="12 14" id="KW-0472">Membrane</keyword>
<dbReference type="GO" id="GO:0006665">
    <property type="term" value="P:sphingolipid metabolic process"/>
    <property type="evidence" value="ECO:0007669"/>
    <property type="project" value="UniProtKB-KW"/>
</dbReference>
<evidence type="ECO:0000256" key="9">
    <source>
        <dbReference type="ARBA" id="ARBA00022919"/>
    </source>
</evidence>
<comment type="pathway">
    <text evidence="3">Sphingolipid metabolism.</text>
</comment>
<dbReference type="STRING" id="2903.R1CWZ9"/>
<keyword evidence="7" id="KW-0949">S-adenosyl-L-methionine</keyword>
<evidence type="ECO:0000256" key="10">
    <source>
        <dbReference type="ARBA" id="ARBA00022989"/>
    </source>
</evidence>
<dbReference type="EC" id="2.1.1.317" evidence="13"/>
<evidence type="ECO:0000256" key="5">
    <source>
        <dbReference type="ARBA" id="ARBA00022603"/>
    </source>
</evidence>
<keyword evidence="11" id="KW-0443">Lipid metabolism</keyword>
<keyword evidence="5" id="KW-0489">Methyltransferase</keyword>
<evidence type="ECO:0000256" key="14">
    <source>
        <dbReference type="SAM" id="Phobius"/>
    </source>
</evidence>
<comment type="subcellular location">
    <subcellularLocation>
        <location evidence="1">Membrane</location>
        <topology evidence="1">Multi-pass membrane protein</topology>
    </subcellularLocation>
</comment>
<keyword evidence="6" id="KW-0808">Transferase</keyword>
<evidence type="ECO:0000313" key="16">
    <source>
        <dbReference type="Proteomes" id="UP000013827"/>
    </source>
</evidence>
<evidence type="ECO:0000256" key="13">
    <source>
        <dbReference type="ARBA" id="ARBA00039020"/>
    </source>
</evidence>
<keyword evidence="4" id="KW-0444">Lipid biosynthesis</keyword>
<dbReference type="PaxDb" id="2903-EOD27563"/>
<dbReference type="InterPro" id="IPR029063">
    <property type="entry name" value="SAM-dependent_MTases_sf"/>
</dbReference>
<sequence>MVLEKIYVGVTMANKWTDPTSLLIIGLAGGVPALLIAEARSSLATVAIALKVGLVYTAVLPGLIWLWYQFHLRTPPADTEAFLTFKDASLRRSWAKNKIPMHILVEAFLDDKVAFKKDVFKTLDEHREDFIDWRPTWNLALFLIRQVTLTLTLTLTLTPPGTSPSSSSGRLANFTQPFLSSIFKMLKDDGLFFMQARGAKCLLPPSHEVAGLRKGSNWQDVQWGLFMSKYIFPGADASTPLYWYTQQLEKAGFEVHSVENIGRHYSHTLKAWYDNFQKNKSKPEIQQYPARLHRLWDIFLAWSVVAAGQGSATCYQIVSHKNLYSFPRDNFCSDQIARPTGPRA</sequence>
<protein>
    <recommendedName>
        <fullName evidence="13">sphingolipid C(9)-methyltransferase</fullName>
        <ecNumber evidence="13">2.1.1.317</ecNumber>
    </recommendedName>
</protein>
<evidence type="ECO:0000256" key="12">
    <source>
        <dbReference type="ARBA" id="ARBA00023136"/>
    </source>
</evidence>
<keyword evidence="8 14" id="KW-0812">Transmembrane</keyword>
<dbReference type="SUPFAM" id="SSF53335">
    <property type="entry name" value="S-adenosyl-L-methionine-dependent methyltransferases"/>
    <property type="match status" value="1"/>
</dbReference>
<reference evidence="15" key="2">
    <citation type="submission" date="2024-10" db="UniProtKB">
        <authorList>
            <consortium name="EnsemblProtists"/>
        </authorList>
    </citation>
    <scope>IDENTIFICATION</scope>
</reference>
<dbReference type="Gene3D" id="3.40.50.150">
    <property type="entry name" value="Vaccinia Virus protein VP39"/>
    <property type="match status" value="1"/>
</dbReference>
<keyword evidence="10 14" id="KW-1133">Transmembrane helix</keyword>
<evidence type="ECO:0000256" key="6">
    <source>
        <dbReference type="ARBA" id="ARBA00022679"/>
    </source>
</evidence>
<dbReference type="eggNOG" id="ENOG502QS47">
    <property type="taxonomic scope" value="Eukaryota"/>
</dbReference>
<dbReference type="Pfam" id="PF02353">
    <property type="entry name" value="CMAS"/>
    <property type="match status" value="1"/>
</dbReference>
<dbReference type="GO" id="GO:0016020">
    <property type="term" value="C:membrane"/>
    <property type="evidence" value="ECO:0007669"/>
    <property type="project" value="UniProtKB-SubCell"/>
</dbReference>
<dbReference type="EnsemblProtists" id="EOD27563">
    <property type="protein sequence ID" value="EOD27563"/>
    <property type="gene ID" value="EMIHUDRAFT_468817"/>
</dbReference>
<dbReference type="Proteomes" id="UP000013827">
    <property type="component" value="Unassembled WGS sequence"/>
</dbReference>
<dbReference type="HOGENOM" id="CLU_026434_5_1_1"/>
<feature type="transmembrane region" description="Helical" evidence="14">
    <location>
        <begin position="44"/>
        <end position="68"/>
    </location>
</feature>
<name>A0A0D3JVM8_EMIH1</name>
<dbReference type="GeneID" id="17273107"/>
<dbReference type="AlphaFoldDB" id="A0A0D3JVM8"/>
<dbReference type="PANTHER" id="PTHR45197">
    <property type="entry name" value="SYNTHASE, PUTATIVE (AFU_ORTHOLOGUE AFUA_7G04190)-RELATED"/>
    <property type="match status" value="1"/>
</dbReference>
<evidence type="ECO:0000256" key="8">
    <source>
        <dbReference type="ARBA" id="ARBA00022692"/>
    </source>
</evidence>
<evidence type="ECO:0000256" key="11">
    <source>
        <dbReference type="ARBA" id="ARBA00023098"/>
    </source>
</evidence>
<dbReference type="GO" id="GO:0032259">
    <property type="term" value="P:methylation"/>
    <property type="evidence" value="ECO:0007669"/>
    <property type="project" value="UniProtKB-KW"/>
</dbReference>
<reference evidence="16" key="1">
    <citation type="journal article" date="2013" name="Nature">
        <title>Pan genome of the phytoplankton Emiliania underpins its global distribution.</title>
        <authorList>
            <person name="Read B.A."/>
            <person name="Kegel J."/>
            <person name="Klute M.J."/>
            <person name="Kuo A."/>
            <person name="Lefebvre S.C."/>
            <person name="Maumus F."/>
            <person name="Mayer C."/>
            <person name="Miller J."/>
            <person name="Monier A."/>
            <person name="Salamov A."/>
            <person name="Young J."/>
            <person name="Aguilar M."/>
            <person name="Claverie J.M."/>
            <person name="Frickenhaus S."/>
            <person name="Gonzalez K."/>
            <person name="Herman E.K."/>
            <person name="Lin Y.C."/>
            <person name="Napier J."/>
            <person name="Ogata H."/>
            <person name="Sarno A.F."/>
            <person name="Shmutz J."/>
            <person name="Schroeder D."/>
            <person name="de Vargas C."/>
            <person name="Verret F."/>
            <person name="von Dassow P."/>
            <person name="Valentin K."/>
            <person name="Van de Peer Y."/>
            <person name="Wheeler G."/>
            <person name="Dacks J.B."/>
            <person name="Delwiche C.F."/>
            <person name="Dyhrman S.T."/>
            <person name="Glockner G."/>
            <person name="John U."/>
            <person name="Richards T."/>
            <person name="Worden A.Z."/>
            <person name="Zhang X."/>
            <person name="Grigoriev I.V."/>
            <person name="Allen A.E."/>
            <person name="Bidle K."/>
            <person name="Borodovsky M."/>
            <person name="Bowler C."/>
            <person name="Brownlee C."/>
            <person name="Cock J.M."/>
            <person name="Elias M."/>
            <person name="Gladyshev V.N."/>
            <person name="Groth M."/>
            <person name="Guda C."/>
            <person name="Hadaegh A."/>
            <person name="Iglesias-Rodriguez M.D."/>
            <person name="Jenkins J."/>
            <person name="Jones B.M."/>
            <person name="Lawson T."/>
            <person name="Leese F."/>
            <person name="Lindquist E."/>
            <person name="Lobanov A."/>
            <person name="Lomsadze A."/>
            <person name="Malik S.B."/>
            <person name="Marsh M.E."/>
            <person name="Mackinder L."/>
            <person name="Mock T."/>
            <person name="Mueller-Roeber B."/>
            <person name="Pagarete A."/>
            <person name="Parker M."/>
            <person name="Probert I."/>
            <person name="Quesneville H."/>
            <person name="Raines C."/>
            <person name="Rensing S.A."/>
            <person name="Riano-Pachon D.M."/>
            <person name="Richier S."/>
            <person name="Rokitta S."/>
            <person name="Shiraiwa Y."/>
            <person name="Soanes D.M."/>
            <person name="van der Giezen M."/>
            <person name="Wahlund T.M."/>
            <person name="Williams B."/>
            <person name="Wilson W."/>
            <person name="Wolfe G."/>
            <person name="Wurch L.L."/>
        </authorList>
    </citation>
    <scope>NUCLEOTIDE SEQUENCE</scope>
</reference>
<evidence type="ECO:0000256" key="2">
    <source>
        <dbReference type="ARBA" id="ARBA00004760"/>
    </source>
</evidence>
<feature type="transmembrane region" description="Helical" evidence="14">
    <location>
        <begin position="20"/>
        <end position="37"/>
    </location>
</feature>
<dbReference type="InterPro" id="IPR052290">
    <property type="entry name" value="Sphingo_C9-MT"/>
</dbReference>
<keyword evidence="16" id="KW-1185">Reference proteome</keyword>